<dbReference type="Pfam" id="PF06677">
    <property type="entry name" value="Auto_anti-p27"/>
    <property type="match status" value="1"/>
</dbReference>
<dbReference type="RefSeq" id="XP_035693849.1">
    <property type="nucleotide sequence ID" value="XM_035837956.1"/>
</dbReference>
<reference evidence="1" key="1">
    <citation type="journal article" date="2020" name="Nat. Ecol. Evol.">
        <title>Deeply conserved synteny resolves early events in vertebrate evolution.</title>
        <authorList>
            <person name="Simakov O."/>
            <person name="Marletaz F."/>
            <person name="Yue J.X."/>
            <person name="O'Connell B."/>
            <person name="Jenkins J."/>
            <person name="Brandt A."/>
            <person name="Calef R."/>
            <person name="Tung C.H."/>
            <person name="Huang T.K."/>
            <person name="Schmutz J."/>
            <person name="Satoh N."/>
            <person name="Yu J.K."/>
            <person name="Putnam N.H."/>
            <person name="Green R.E."/>
            <person name="Rokhsar D.S."/>
        </authorList>
    </citation>
    <scope>NUCLEOTIDE SEQUENCE [LARGE SCALE GENOMIC DNA]</scope>
    <source>
        <strain evidence="1">S238N-H82</strain>
    </source>
</reference>
<dbReference type="KEGG" id="bfo:118427987"/>
<name>A0A9J7M436_BRAFL</name>
<protein>
    <submittedName>
        <fullName evidence="2">Protein ZNRD2-like</fullName>
    </submittedName>
</protein>
<dbReference type="OMA" id="TYCVACQ"/>
<organism evidence="1 2">
    <name type="scientific">Branchiostoma floridae</name>
    <name type="common">Florida lancelet</name>
    <name type="synonym">Amphioxus</name>
    <dbReference type="NCBI Taxonomy" id="7739"/>
    <lineage>
        <taxon>Eukaryota</taxon>
        <taxon>Metazoa</taxon>
        <taxon>Chordata</taxon>
        <taxon>Cephalochordata</taxon>
        <taxon>Leptocardii</taxon>
        <taxon>Amphioxiformes</taxon>
        <taxon>Branchiostomatidae</taxon>
        <taxon>Branchiostoma</taxon>
    </lineage>
</organism>
<dbReference type="Proteomes" id="UP000001554">
    <property type="component" value="Chromosome 1"/>
</dbReference>
<proteinExistence type="predicted"/>
<sequence length="227" mass="24893">MNSHDIDPDDYDWQPPSEADLKVIEARRERNDQISKRMGDYLLKGWKMLGTNCEECGCILLRDKQGADYCVACNELESDHDKDNPAVNEEAARGLHREAQYATAAKDLASSSQEHVINHVASPPRNVTQQEDTVPRNRLVSANPIAVVSSAPQQVSSASQSHAYSPTEAAGEWGELTEVAGMSVEAVQKKLSWATEELGKTSSIENSIQLCILIKACAEALIALKKM</sequence>
<dbReference type="OrthoDB" id="28939at2759"/>
<dbReference type="GeneID" id="118427987"/>
<gene>
    <name evidence="2" type="primary">LOC118427987</name>
</gene>
<accession>A0A9J7M436</accession>
<dbReference type="InterPro" id="IPR009563">
    <property type="entry name" value="SSSCA1"/>
</dbReference>
<dbReference type="InterPro" id="IPR051888">
    <property type="entry name" value="UPF0148_domain"/>
</dbReference>
<reference evidence="2" key="2">
    <citation type="submission" date="2025-08" db="UniProtKB">
        <authorList>
            <consortium name="RefSeq"/>
        </authorList>
    </citation>
    <scope>IDENTIFICATION</scope>
    <source>
        <strain evidence="2">S238N-H82</strain>
        <tissue evidence="2">Testes</tissue>
    </source>
</reference>
<dbReference type="PANTHER" id="PTHR16537:SF1">
    <property type="entry name" value="PROTEIN ZNRD2"/>
    <property type="match status" value="1"/>
</dbReference>
<dbReference type="AlphaFoldDB" id="A0A9J7M436"/>
<evidence type="ECO:0000313" key="1">
    <source>
        <dbReference type="Proteomes" id="UP000001554"/>
    </source>
</evidence>
<evidence type="ECO:0000313" key="2">
    <source>
        <dbReference type="RefSeq" id="XP_035693849.1"/>
    </source>
</evidence>
<dbReference type="PANTHER" id="PTHR16537">
    <property type="entry name" value="SJOEGREN SYNDROME/SCLERODERMA AUTOANTIGEN 1"/>
    <property type="match status" value="1"/>
</dbReference>
<keyword evidence="1" id="KW-1185">Reference proteome</keyword>